<evidence type="ECO:0000256" key="8">
    <source>
        <dbReference type="ARBA" id="ARBA00022793"/>
    </source>
</evidence>
<comment type="function">
    <text evidence="3 16">Trifunctional enzyme bearing the Gln amidotransferase (GATase) domain of anthranilate synthase, indole-glycerolphosphate synthase, and phosphoribosylanthranilate isomerase activities.</text>
</comment>
<dbReference type="Gene3D" id="3.20.20.70">
    <property type="entry name" value="Aldolase class I"/>
    <property type="match status" value="2"/>
</dbReference>
<dbReference type="InterPro" id="IPR029062">
    <property type="entry name" value="Class_I_gatase-like"/>
</dbReference>
<feature type="domain" description="Glutamine amidotransferase" evidence="18">
    <location>
        <begin position="17"/>
        <end position="201"/>
    </location>
</feature>
<comment type="catalytic activity">
    <reaction evidence="15 16">
        <text>chorismate + L-glutamine = anthranilate + pyruvate + L-glutamate + H(+)</text>
        <dbReference type="Rhea" id="RHEA:21732"/>
        <dbReference type="ChEBI" id="CHEBI:15361"/>
        <dbReference type="ChEBI" id="CHEBI:15378"/>
        <dbReference type="ChEBI" id="CHEBI:16567"/>
        <dbReference type="ChEBI" id="CHEBI:29748"/>
        <dbReference type="ChEBI" id="CHEBI:29985"/>
        <dbReference type="ChEBI" id="CHEBI:58359"/>
        <dbReference type="EC" id="4.1.3.27"/>
    </reaction>
</comment>
<feature type="region of interest" description="Disordered" evidence="17">
    <location>
        <begin position="675"/>
        <end position="711"/>
    </location>
</feature>
<dbReference type="InterPro" id="IPR016302">
    <property type="entry name" value="Anthranilate_synth_II"/>
</dbReference>
<dbReference type="SUPFAM" id="SSF52317">
    <property type="entry name" value="Class I glutamine amidotransferase-like"/>
    <property type="match status" value="1"/>
</dbReference>
<evidence type="ECO:0000313" key="21">
    <source>
        <dbReference type="EMBL" id="KAG2104016.1"/>
    </source>
</evidence>
<evidence type="ECO:0000256" key="3">
    <source>
        <dbReference type="ARBA" id="ARBA00003272"/>
    </source>
</evidence>
<dbReference type="RefSeq" id="XP_041290721.1">
    <property type="nucleotide sequence ID" value="XM_041437907.1"/>
</dbReference>
<feature type="domain" description="Indole-3-glycerol phosphate synthase" evidence="19">
    <location>
        <begin position="249"/>
        <end position="516"/>
    </location>
</feature>
<dbReference type="InterPro" id="IPR013798">
    <property type="entry name" value="Indole-3-glycerol_P_synth_dom"/>
</dbReference>
<dbReference type="Gene3D" id="3.40.50.880">
    <property type="match status" value="1"/>
</dbReference>
<keyword evidence="13 16" id="KW-0456">Lyase</keyword>
<evidence type="ECO:0000256" key="2">
    <source>
        <dbReference type="ARBA" id="ARBA00001633"/>
    </source>
</evidence>
<feature type="domain" description="N-(5'phosphoribosyl) anthranilate isomerase (PRAI)" evidence="20">
    <location>
        <begin position="779"/>
        <end position="848"/>
    </location>
</feature>
<name>A0A9P7F237_9AGAM</name>
<comment type="catalytic activity">
    <reaction evidence="2 16">
        <text>1-(2-carboxyphenylamino)-1-deoxy-D-ribulose 5-phosphate + H(+) = (1S,2R)-1-C-(indol-3-yl)glycerol 3-phosphate + CO2 + H2O</text>
        <dbReference type="Rhea" id="RHEA:23476"/>
        <dbReference type="ChEBI" id="CHEBI:15377"/>
        <dbReference type="ChEBI" id="CHEBI:15378"/>
        <dbReference type="ChEBI" id="CHEBI:16526"/>
        <dbReference type="ChEBI" id="CHEBI:58613"/>
        <dbReference type="ChEBI" id="CHEBI:58866"/>
        <dbReference type="EC" id="4.1.1.48"/>
    </reaction>
</comment>
<dbReference type="InterPro" id="IPR045186">
    <property type="entry name" value="Indole-3-glycerol_P_synth"/>
</dbReference>
<dbReference type="EC" id="5.3.1.24" evidence="16"/>
<evidence type="ECO:0000256" key="13">
    <source>
        <dbReference type="ARBA" id="ARBA00023239"/>
    </source>
</evidence>
<dbReference type="InterPro" id="IPR011060">
    <property type="entry name" value="RibuloseP-bd_barrel"/>
</dbReference>
<dbReference type="EMBL" id="JABBWM010000042">
    <property type="protein sequence ID" value="KAG2104016.1"/>
    <property type="molecule type" value="Genomic_DNA"/>
</dbReference>
<accession>A0A9P7F237</accession>
<dbReference type="EC" id="4.1.1.48" evidence="16"/>
<comment type="catalytic activity">
    <reaction evidence="1 16">
        <text>N-(5-phospho-beta-D-ribosyl)anthranilate = 1-(2-carboxyphenylamino)-1-deoxy-D-ribulose 5-phosphate</text>
        <dbReference type="Rhea" id="RHEA:21540"/>
        <dbReference type="ChEBI" id="CHEBI:18277"/>
        <dbReference type="ChEBI" id="CHEBI:58613"/>
        <dbReference type="EC" id="5.3.1.24"/>
    </reaction>
</comment>
<keyword evidence="9 16" id="KW-0822">Tryptophan biosynthesis</keyword>
<dbReference type="Pfam" id="PF00218">
    <property type="entry name" value="IGPS"/>
    <property type="match status" value="1"/>
</dbReference>
<dbReference type="InterPro" id="IPR017926">
    <property type="entry name" value="GATASE"/>
</dbReference>
<dbReference type="PIRSF" id="PIRSF001382">
    <property type="entry name" value="TrpG-trpC-trpF"/>
    <property type="match status" value="1"/>
</dbReference>
<comment type="pathway">
    <text evidence="5 16">Amino-acid biosynthesis; L-tryptophan biosynthesis; L-tryptophan from chorismate: step 4/5.</text>
</comment>
<evidence type="ECO:0000256" key="7">
    <source>
        <dbReference type="ARBA" id="ARBA00022605"/>
    </source>
</evidence>
<dbReference type="InterPro" id="IPR006221">
    <property type="entry name" value="TrpG/PapA_dom"/>
</dbReference>
<evidence type="ECO:0000256" key="12">
    <source>
        <dbReference type="ARBA" id="ARBA00023235"/>
    </source>
</evidence>
<dbReference type="CDD" id="cd01743">
    <property type="entry name" value="GATase1_Anthranilate_Synthase"/>
    <property type="match status" value="1"/>
</dbReference>
<keyword evidence="14" id="KW-0511">Multifunctional enzyme</keyword>
<keyword evidence="8 16" id="KW-0210">Decarboxylase</keyword>
<dbReference type="CDD" id="cd00405">
    <property type="entry name" value="PRAI"/>
    <property type="match status" value="1"/>
</dbReference>
<organism evidence="21 22">
    <name type="scientific">Suillus discolor</name>
    <dbReference type="NCBI Taxonomy" id="1912936"/>
    <lineage>
        <taxon>Eukaryota</taxon>
        <taxon>Fungi</taxon>
        <taxon>Dikarya</taxon>
        <taxon>Basidiomycota</taxon>
        <taxon>Agaricomycotina</taxon>
        <taxon>Agaricomycetes</taxon>
        <taxon>Agaricomycetidae</taxon>
        <taxon>Boletales</taxon>
        <taxon>Suillineae</taxon>
        <taxon>Suillaceae</taxon>
        <taxon>Suillus</taxon>
    </lineage>
</organism>
<sequence length="854" mass="91477">MAPTPLPATLSGDIDTLVIDNFDSFTWNLYQSLSLLGTQVTVVRNNALTADQLPLLRINRLIISPGPGHPKTDSGVSRDAIKYFAGKVPVMGVCMGLECIVDVYGGEIGYAGEIKHGKLSPVIHDGRSIFLSLPQSIQSTRYHSLSASLLSLPSCLMATSATSDSGVIMGVRHRTYVVEAVQYHPESILSEEGEGLLKNFLSLKGGTWEENPHAKVNDPEMPPFPYDALTDKSKSITTEAAKSSAPSILTKIAQKRTSDVEALSNTPGLTLPALNAHLSLHLAPPPISLSQRLLHARNGMALLAEIKRASPSAGSIAPHTSAPHTALSYALAGASAISVLTEPTYFHGHLEDMRAVRLAIDGLDSRPAVLRKDFVLSEYQIVEARLAGADSVLLIIAMLGKDRTRALLEYSTALGMEPLVEVNSPSELHIALDVGAKVIGVNNRNLHSFTVDMSTTSGVAEVLEQKGKTGEVILCALSGIKSPVDVRAYREQGVKAVLVGESLMRAEDKGKFIRQLLDWDEPVPKSSSSQIPPTALVKICGILTPSEALSTANAGADFLGLVFVPSSKRRVSVHIAREISLAVRNAFPLPDFNEEEGKDENLNLPLPWFTSHTHASYIPSPMRKTRPLLVGVFQNQPLRYIQRVVHDVGLDIVQLHGSEPIEWARSIGVPVIQVGGVPPPSARESVPESPGERSEAEETHTAPLPSPDPLATLTTPGYHHFILLDTTSSAQSSPSGGTGKILDWALAARLVKKGEVPVTSPDVSVNASLSGAVDRTGEQNVDEEPISTFPLPLILAGGLKPSNVREAIERVRPWAVDVSGGVERDGVDGEIERVGGRKDEEKVRAFVKAAKGMD</sequence>
<gene>
    <name evidence="21" type="ORF">F5147DRAFT_704696</name>
</gene>
<dbReference type="PRINTS" id="PR00097">
    <property type="entry name" value="ANTSNTHASEII"/>
</dbReference>
<dbReference type="InterPro" id="IPR013785">
    <property type="entry name" value="Aldolase_TIM"/>
</dbReference>
<dbReference type="GO" id="GO:0000162">
    <property type="term" value="P:L-tryptophan biosynthetic process"/>
    <property type="evidence" value="ECO:0007669"/>
    <property type="project" value="UniProtKB-UniRule"/>
</dbReference>
<dbReference type="CDD" id="cd00331">
    <property type="entry name" value="IGPS"/>
    <property type="match status" value="1"/>
</dbReference>
<dbReference type="AlphaFoldDB" id="A0A9P7F237"/>
<evidence type="ECO:0000256" key="15">
    <source>
        <dbReference type="ARBA" id="ARBA00047683"/>
    </source>
</evidence>
<proteinExistence type="inferred from homology"/>
<keyword evidence="10" id="KW-0315">Glutamine amidotransferase</keyword>
<dbReference type="GO" id="GO:0004049">
    <property type="term" value="F:anthranilate synthase activity"/>
    <property type="evidence" value="ECO:0007669"/>
    <property type="project" value="UniProtKB-UniRule"/>
</dbReference>
<evidence type="ECO:0000256" key="5">
    <source>
        <dbReference type="ARBA" id="ARBA00004696"/>
    </source>
</evidence>
<dbReference type="GO" id="GO:0004640">
    <property type="term" value="F:phosphoribosylanthranilate isomerase activity"/>
    <property type="evidence" value="ECO:0007669"/>
    <property type="project" value="UniProtKB-UniRule"/>
</dbReference>
<dbReference type="PRINTS" id="PR00096">
    <property type="entry name" value="GATASE"/>
</dbReference>
<dbReference type="SUPFAM" id="SSF51366">
    <property type="entry name" value="Ribulose-phoshate binding barrel"/>
    <property type="match status" value="2"/>
</dbReference>
<evidence type="ECO:0000259" key="20">
    <source>
        <dbReference type="Pfam" id="PF00697"/>
    </source>
</evidence>
<evidence type="ECO:0000313" key="22">
    <source>
        <dbReference type="Proteomes" id="UP000823399"/>
    </source>
</evidence>
<keyword evidence="12 16" id="KW-0413">Isomerase</keyword>
<keyword evidence="7 16" id="KW-0028">Amino-acid biosynthesis</keyword>
<evidence type="ECO:0000256" key="14">
    <source>
        <dbReference type="ARBA" id="ARBA00023268"/>
    </source>
</evidence>
<comment type="pathway">
    <text evidence="6 16">Amino-acid biosynthesis; L-tryptophan biosynthesis; L-tryptophan from chorismate: step 1/5.</text>
</comment>
<evidence type="ECO:0000259" key="18">
    <source>
        <dbReference type="Pfam" id="PF00117"/>
    </source>
</evidence>
<dbReference type="PANTHER" id="PTHR22854">
    <property type="entry name" value="TRYPTOPHAN BIOSYNTHESIS PROTEIN"/>
    <property type="match status" value="1"/>
</dbReference>
<dbReference type="HAMAP" id="MF_00135">
    <property type="entry name" value="PRAI"/>
    <property type="match status" value="1"/>
</dbReference>
<dbReference type="PANTHER" id="PTHR22854:SF2">
    <property type="entry name" value="INDOLE-3-GLYCEROL-PHOSPHATE SYNTHASE"/>
    <property type="match status" value="1"/>
</dbReference>
<dbReference type="Pfam" id="PF00697">
    <property type="entry name" value="PRAI"/>
    <property type="match status" value="2"/>
</dbReference>
<dbReference type="InterPro" id="IPR001468">
    <property type="entry name" value="Indole-3-GlycerolPSynthase_CS"/>
</dbReference>
<dbReference type="GO" id="GO:0004425">
    <property type="term" value="F:indole-3-glycerol-phosphate synthase activity"/>
    <property type="evidence" value="ECO:0007669"/>
    <property type="project" value="UniProtKB-UniRule"/>
</dbReference>
<dbReference type="GeneID" id="64700166"/>
<dbReference type="PROSITE" id="PS51273">
    <property type="entry name" value="GATASE_TYPE_1"/>
    <property type="match status" value="1"/>
</dbReference>
<evidence type="ECO:0000256" key="1">
    <source>
        <dbReference type="ARBA" id="ARBA00001164"/>
    </source>
</evidence>
<evidence type="ECO:0000256" key="9">
    <source>
        <dbReference type="ARBA" id="ARBA00022822"/>
    </source>
</evidence>
<evidence type="ECO:0000256" key="4">
    <source>
        <dbReference type="ARBA" id="ARBA00004664"/>
    </source>
</evidence>
<protein>
    <recommendedName>
        <fullName evidence="16">Multifunctional tryptophan biosynthesis protein</fullName>
    </recommendedName>
    <domain>
        <recommendedName>
            <fullName evidence="16">Anthranilate synthase component 2</fullName>
            <shortName evidence="16">AS</shortName>
            <ecNumber evidence="16">4.1.3.27</ecNumber>
        </recommendedName>
        <alternativeName>
            <fullName evidence="16">Anthranilate synthase, glutamine amidotransferase component</fullName>
        </alternativeName>
    </domain>
    <domain>
        <recommendedName>
            <fullName evidence="16">Indole-3-glycerol phosphate synthase</fullName>
            <shortName evidence="16">IGPS</shortName>
            <ecNumber evidence="16">4.1.1.48</ecNumber>
        </recommendedName>
    </domain>
    <domain>
        <recommendedName>
            <fullName evidence="16">N-(5'-phosphoribosyl)anthranilate isomerase</fullName>
            <shortName evidence="16">PRAI</shortName>
            <ecNumber evidence="16">5.3.1.24</ecNumber>
        </recommendedName>
    </domain>
</protein>
<feature type="domain" description="N-(5'phosphoribosyl) anthranilate isomerase (PRAI)" evidence="20">
    <location>
        <begin position="622"/>
        <end position="673"/>
    </location>
</feature>
<feature type="compositionally biased region" description="Basic and acidic residues" evidence="17">
    <location>
        <begin position="690"/>
        <end position="700"/>
    </location>
</feature>
<dbReference type="Proteomes" id="UP000823399">
    <property type="component" value="Unassembled WGS sequence"/>
</dbReference>
<keyword evidence="22" id="KW-1185">Reference proteome</keyword>
<reference evidence="21" key="1">
    <citation type="journal article" date="2020" name="New Phytol.">
        <title>Comparative genomics reveals dynamic genome evolution in host specialist ectomycorrhizal fungi.</title>
        <authorList>
            <person name="Lofgren L.A."/>
            <person name="Nguyen N.H."/>
            <person name="Vilgalys R."/>
            <person name="Ruytinx J."/>
            <person name="Liao H.L."/>
            <person name="Branco S."/>
            <person name="Kuo A."/>
            <person name="LaButti K."/>
            <person name="Lipzen A."/>
            <person name="Andreopoulos W."/>
            <person name="Pangilinan J."/>
            <person name="Riley R."/>
            <person name="Hundley H."/>
            <person name="Na H."/>
            <person name="Barry K."/>
            <person name="Grigoriev I.V."/>
            <person name="Stajich J.E."/>
            <person name="Kennedy P.G."/>
        </authorList>
    </citation>
    <scope>NUCLEOTIDE SEQUENCE</scope>
    <source>
        <strain evidence="21">FC423</strain>
    </source>
</reference>
<comment type="pathway">
    <text evidence="4 16">Amino-acid biosynthesis; L-tryptophan biosynthesis; L-tryptophan from chorismate: step 3/5.</text>
</comment>
<evidence type="ECO:0000256" key="10">
    <source>
        <dbReference type="ARBA" id="ARBA00022962"/>
    </source>
</evidence>
<evidence type="ECO:0000256" key="17">
    <source>
        <dbReference type="SAM" id="MobiDB-lite"/>
    </source>
</evidence>
<evidence type="ECO:0000259" key="19">
    <source>
        <dbReference type="Pfam" id="PF00218"/>
    </source>
</evidence>
<dbReference type="InterPro" id="IPR001240">
    <property type="entry name" value="PRAI_dom"/>
</dbReference>
<dbReference type="EC" id="4.1.3.27" evidence="16"/>
<dbReference type="NCBIfam" id="TIGR00566">
    <property type="entry name" value="trpG_papA"/>
    <property type="match status" value="1"/>
</dbReference>
<evidence type="ECO:0000256" key="6">
    <source>
        <dbReference type="ARBA" id="ARBA00004873"/>
    </source>
</evidence>
<dbReference type="FunFam" id="3.40.50.880:FF:000031">
    <property type="entry name" value="Multifunctional tryptophan biosynthesis protein"/>
    <property type="match status" value="1"/>
</dbReference>
<dbReference type="OrthoDB" id="524799at2759"/>
<dbReference type="Pfam" id="PF00117">
    <property type="entry name" value="GATase"/>
    <property type="match status" value="1"/>
</dbReference>
<comment type="caution">
    <text evidence="21">The sequence shown here is derived from an EMBL/GenBank/DDBJ whole genome shotgun (WGS) entry which is preliminary data.</text>
</comment>
<keyword evidence="11 16" id="KW-0057">Aromatic amino acid biosynthesis</keyword>
<evidence type="ECO:0000256" key="11">
    <source>
        <dbReference type="ARBA" id="ARBA00023141"/>
    </source>
</evidence>
<dbReference type="PROSITE" id="PS00614">
    <property type="entry name" value="IGPS"/>
    <property type="match status" value="1"/>
</dbReference>
<evidence type="ECO:0000256" key="16">
    <source>
        <dbReference type="PIRNR" id="PIRNR001382"/>
    </source>
</evidence>